<sequence>MEDASAMFPHPLSQVLVTALHCIPANYPHELRRTKTAQCGGSEAQPQLHSCDGETRHFASAPALQTTSSASEENKTAPWGEDS</sequence>
<organism evidence="2 3">
    <name type="scientific">Champsocephalus esox</name>
    <name type="common">pike icefish</name>
    <dbReference type="NCBI Taxonomy" id="159716"/>
    <lineage>
        <taxon>Eukaryota</taxon>
        <taxon>Metazoa</taxon>
        <taxon>Chordata</taxon>
        <taxon>Craniata</taxon>
        <taxon>Vertebrata</taxon>
        <taxon>Euteleostomi</taxon>
        <taxon>Actinopterygii</taxon>
        <taxon>Neopterygii</taxon>
        <taxon>Teleostei</taxon>
        <taxon>Neoteleostei</taxon>
        <taxon>Acanthomorphata</taxon>
        <taxon>Eupercaria</taxon>
        <taxon>Perciformes</taxon>
        <taxon>Notothenioidei</taxon>
        <taxon>Channichthyidae</taxon>
        <taxon>Champsocephalus</taxon>
    </lineage>
</organism>
<proteinExistence type="predicted"/>
<dbReference type="AlphaFoldDB" id="A0AAN8CEI2"/>
<evidence type="ECO:0000313" key="3">
    <source>
        <dbReference type="Proteomes" id="UP001335648"/>
    </source>
</evidence>
<keyword evidence="3" id="KW-1185">Reference proteome</keyword>
<evidence type="ECO:0000313" key="2">
    <source>
        <dbReference type="EMBL" id="KAK5902249.1"/>
    </source>
</evidence>
<feature type="compositionally biased region" description="Polar residues" evidence="1">
    <location>
        <begin position="37"/>
        <end position="48"/>
    </location>
</feature>
<accession>A0AAN8CEI2</accession>
<reference evidence="2 3" key="1">
    <citation type="journal article" date="2023" name="Mol. Biol. Evol.">
        <title>Genomics of Secondarily Temperate Adaptation in the Only Non-Antarctic Icefish.</title>
        <authorList>
            <person name="Rivera-Colon A.G."/>
            <person name="Rayamajhi N."/>
            <person name="Minhas B.F."/>
            <person name="Madrigal G."/>
            <person name="Bilyk K.T."/>
            <person name="Yoon V."/>
            <person name="Hune M."/>
            <person name="Gregory S."/>
            <person name="Cheng C.H.C."/>
            <person name="Catchen J.M."/>
        </authorList>
    </citation>
    <scope>NUCLEOTIDE SEQUENCE [LARGE SCALE GENOMIC DNA]</scope>
    <source>
        <strain evidence="2">JC2023a</strain>
    </source>
</reference>
<gene>
    <name evidence="2" type="ORF">CesoFtcFv8_007523</name>
</gene>
<protein>
    <submittedName>
        <fullName evidence="2">Uncharacterized protein</fullName>
    </submittedName>
</protein>
<feature type="region of interest" description="Disordered" evidence="1">
    <location>
        <begin position="37"/>
        <end position="83"/>
    </location>
</feature>
<evidence type="ECO:0000256" key="1">
    <source>
        <dbReference type="SAM" id="MobiDB-lite"/>
    </source>
</evidence>
<dbReference type="Proteomes" id="UP001335648">
    <property type="component" value="Unassembled WGS sequence"/>
</dbReference>
<dbReference type="EMBL" id="JAULUE010002051">
    <property type="protein sequence ID" value="KAK5902249.1"/>
    <property type="molecule type" value="Genomic_DNA"/>
</dbReference>
<name>A0AAN8CEI2_9TELE</name>
<comment type="caution">
    <text evidence="2">The sequence shown here is derived from an EMBL/GenBank/DDBJ whole genome shotgun (WGS) entry which is preliminary data.</text>
</comment>